<protein>
    <submittedName>
        <fullName evidence="1">Uncharacterized protein</fullName>
    </submittedName>
</protein>
<comment type="caution">
    <text evidence="1">The sequence shown here is derived from an EMBL/GenBank/DDBJ whole genome shotgun (WGS) entry which is preliminary data.</text>
</comment>
<name>A0A4Z2JEG1_9TELE</name>
<proteinExistence type="predicted"/>
<keyword evidence="2" id="KW-1185">Reference proteome</keyword>
<sequence>MIHAQHLSSNSNTEQEKTKQQLFVAGISCFPCRQSNSLHLPLITSLVPHYLHLVLTPFLPASDHLSSTHPPQHPPLISSPSAQAFREELGIGSMAELLERGAEVFTTCYETSLLWNCDKALETKDFVNKGLLSPKFKGQKLCYGASEGYRVGAKRFSPRMCAARGAALNPARFSTDDESRDFAKTQCRRCVETTLRRYREEFIEYIGSACGGTDTCWAIDCLLTQHPDAALGHPLIFSMGAVSIISGTAISTQAFRENDCPIGATQGDQCLLLRTLETLSPIHNGSIQCQGYHMAGMRDSWLLLLEGITMSSLSLKASSRDRLMQIHAVVKGGG</sequence>
<evidence type="ECO:0000313" key="2">
    <source>
        <dbReference type="Proteomes" id="UP000314294"/>
    </source>
</evidence>
<gene>
    <name evidence="1" type="ORF">EYF80_001173</name>
</gene>
<accession>A0A4Z2JEG1</accession>
<reference evidence="1 2" key="1">
    <citation type="submission" date="2019-03" db="EMBL/GenBank/DDBJ databases">
        <title>First draft genome of Liparis tanakae, snailfish: a comprehensive survey of snailfish specific genes.</title>
        <authorList>
            <person name="Kim W."/>
            <person name="Song I."/>
            <person name="Jeong J.-H."/>
            <person name="Kim D."/>
            <person name="Kim S."/>
            <person name="Ryu S."/>
            <person name="Song J.Y."/>
            <person name="Lee S.K."/>
        </authorList>
    </citation>
    <scope>NUCLEOTIDE SEQUENCE [LARGE SCALE GENOMIC DNA]</scope>
    <source>
        <tissue evidence="1">Muscle</tissue>
    </source>
</reference>
<dbReference type="AlphaFoldDB" id="A0A4Z2JEG1"/>
<evidence type="ECO:0000313" key="1">
    <source>
        <dbReference type="EMBL" id="TNN88391.1"/>
    </source>
</evidence>
<dbReference type="EMBL" id="SRLO01000005">
    <property type="protein sequence ID" value="TNN88391.1"/>
    <property type="molecule type" value="Genomic_DNA"/>
</dbReference>
<dbReference type="Proteomes" id="UP000314294">
    <property type="component" value="Unassembled WGS sequence"/>
</dbReference>
<organism evidence="1 2">
    <name type="scientific">Liparis tanakae</name>
    <name type="common">Tanaka's snailfish</name>
    <dbReference type="NCBI Taxonomy" id="230148"/>
    <lineage>
        <taxon>Eukaryota</taxon>
        <taxon>Metazoa</taxon>
        <taxon>Chordata</taxon>
        <taxon>Craniata</taxon>
        <taxon>Vertebrata</taxon>
        <taxon>Euteleostomi</taxon>
        <taxon>Actinopterygii</taxon>
        <taxon>Neopterygii</taxon>
        <taxon>Teleostei</taxon>
        <taxon>Neoteleostei</taxon>
        <taxon>Acanthomorphata</taxon>
        <taxon>Eupercaria</taxon>
        <taxon>Perciformes</taxon>
        <taxon>Cottioidei</taxon>
        <taxon>Cottales</taxon>
        <taxon>Liparidae</taxon>
        <taxon>Liparis</taxon>
    </lineage>
</organism>